<evidence type="ECO:0000256" key="2">
    <source>
        <dbReference type="ARBA" id="ARBA00022980"/>
    </source>
</evidence>
<dbReference type="AlphaFoldDB" id="A0A343UXV0"/>
<dbReference type="CDD" id="cd01433">
    <property type="entry name" value="Ribosomal_L16_L10e"/>
    <property type="match status" value="1"/>
</dbReference>
<dbReference type="InterPro" id="IPR036920">
    <property type="entry name" value="Ribosomal_uL16_sf"/>
</dbReference>
<accession>A0A343UXV0</accession>
<reference evidence="5" key="1">
    <citation type="journal article" date="2018" name="Mitochondrial DNA Part B Resour">
        <title>Complete mitochondrial genomes of six species of the freshwater red algal order Batrachospermales (Rhodophyta).</title>
        <authorList>
            <person name="Paiano M.O."/>
            <person name="Del Cortona A."/>
            <person name="Costa J.F."/>
            <person name="Liu S.-L."/>
            <person name="Verbruggen H."/>
            <person name="De Clerck O."/>
            <person name="Necchi O."/>
        </authorList>
    </citation>
    <scope>NUCLEOTIDE SEQUENCE</scope>
    <source>
        <strain evidence="5">MOP2</strain>
    </source>
</reference>
<name>A0A343UXV0_9FLOR</name>
<protein>
    <submittedName>
        <fullName evidence="5">Ribosomal protein L16</fullName>
    </submittedName>
</protein>
<dbReference type="GO" id="GO:0032543">
    <property type="term" value="P:mitochondrial translation"/>
    <property type="evidence" value="ECO:0007669"/>
    <property type="project" value="TreeGrafter"/>
</dbReference>
<evidence type="ECO:0000313" key="5">
    <source>
        <dbReference type="EMBL" id="AVK39507.1"/>
    </source>
</evidence>
<dbReference type="GO" id="GO:0019843">
    <property type="term" value="F:rRNA binding"/>
    <property type="evidence" value="ECO:0007669"/>
    <property type="project" value="InterPro"/>
</dbReference>
<comment type="similarity">
    <text evidence="1 4">Belongs to the universal ribosomal protein uL16 family.</text>
</comment>
<evidence type="ECO:0000256" key="3">
    <source>
        <dbReference type="ARBA" id="ARBA00023274"/>
    </source>
</evidence>
<evidence type="ECO:0000256" key="1">
    <source>
        <dbReference type="ARBA" id="ARBA00008931"/>
    </source>
</evidence>
<dbReference type="PANTHER" id="PTHR12220:SF13">
    <property type="entry name" value="LARGE RIBOSOMAL SUBUNIT PROTEIN UL16M"/>
    <property type="match status" value="1"/>
</dbReference>
<gene>
    <name evidence="5" type="primary">rpl16</name>
</gene>
<dbReference type="RefSeq" id="YP_009515557.1">
    <property type="nucleotide sequence ID" value="NC_039405.1"/>
</dbReference>
<dbReference type="Gene3D" id="3.90.1170.10">
    <property type="entry name" value="Ribosomal protein L10e/L16"/>
    <property type="match status" value="1"/>
</dbReference>
<dbReference type="GO" id="GO:0005762">
    <property type="term" value="C:mitochondrial large ribosomal subunit"/>
    <property type="evidence" value="ECO:0007669"/>
    <property type="project" value="TreeGrafter"/>
</dbReference>
<geneLocation type="mitochondrion" evidence="5"/>
<keyword evidence="3 4" id="KW-0687">Ribonucleoprotein</keyword>
<reference evidence="5" key="2">
    <citation type="submission" date="2018-01" db="EMBL/GenBank/DDBJ databases">
        <authorList>
            <person name="Gaut B.S."/>
            <person name="Morton B.R."/>
            <person name="Clegg M.T."/>
            <person name="Duvall M.R."/>
        </authorList>
    </citation>
    <scope>NUCLEOTIDE SEQUENCE</scope>
    <source>
        <strain evidence="5">MOP2</strain>
    </source>
</reference>
<dbReference type="EMBL" id="MG787095">
    <property type="protein sequence ID" value="AVK39507.1"/>
    <property type="molecule type" value="Genomic_DNA"/>
</dbReference>
<dbReference type="InterPro" id="IPR047873">
    <property type="entry name" value="Ribosomal_uL16"/>
</dbReference>
<dbReference type="InterPro" id="IPR016180">
    <property type="entry name" value="Ribosomal_uL16_dom"/>
</dbReference>
<proteinExistence type="inferred from homology"/>
<dbReference type="PRINTS" id="PR00060">
    <property type="entry name" value="RIBOSOMALL16"/>
</dbReference>
<keyword evidence="2 4" id="KW-0689">Ribosomal protein</keyword>
<dbReference type="InterPro" id="IPR000114">
    <property type="entry name" value="Ribosomal_uL16_bact-type"/>
</dbReference>
<dbReference type="GeneID" id="38089378"/>
<sequence length="139" mass="16223">MSFYLSSKRHNLYKKNLNHKCHILKFCYFGIKAVNFGIVTKNKNIFLQKLLDKQIKLISKKFYAIKMWNLISMNSTATVLNPESRMGKGKGNISTQFCYIKPGQILFEFSGISKQQAIQIYKCLKFKLPLKIKMVNLLF</sequence>
<organism evidence="5">
    <name type="scientific">Kumanoa ambigua</name>
    <dbReference type="NCBI Taxonomy" id="644273"/>
    <lineage>
        <taxon>Eukaryota</taxon>
        <taxon>Rhodophyta</taxon>
        <taxon>Florideophyceae</taxon>
        <taxon>Nemaliophycidae</taxon>
        <taxon>Batrachospermales</taxon>
        <taxon>Batrachospermaceae</taxon>
        <taxon>Kumanoa</taxon>
    </lineage>
</organism>
<dbReference type="PANTHER" id="PTHR12220">
    <property type="entry name" value="50S/60S RIBOSOMAL PROTEIN L16"/>
    <property type="match status" value="1"/>
</dbReference>
<evidence type="ECO:0000256" key="4">
    <source>
        <dbReference type="RuleBase" id="RU004413"/>
    </source>
</evidence>
<dbReference type="GO" id="GO:0003735">
    <property type="term" value="F:structural constituent of ribosome"/>
    <property type="evidence" value="ECO:0007669"/>
    <property type="project" value="InterPro"/>
</dbReference>
<dbReference type="SUPFAM" id="SSF54686">
    <property type="entry name" value="Ribosomal protein L16p/L10e"/>
    <property type="match status" value="1"/>
</dbReference>
<keyword evidence="5" id="KW-0496">Mitochondrion</keyword>
<dbReference type="Pfam" id="PF00252">
    <property type="entry name" value="Ribosomal_L16"/>
    <property type="match status" value="1"/>
</dbReference>